<name>A0A1C6XNZ4_PLACU</name>
<sequence length="313" mass="36802">MDPLLKNSETESNFFIKSFFESLSNFVKNVKIEIKDIFELLNYPCVYHNSKKKFSISDYEDYKNSATTNIISKIDKKNIDNFRQYQNKLEKILENIKTLNEKYKMDVPLLFIIENLITLHLINEYKINNIVKKIQDHNISMPELSSDLPNDLIQTLEVEEDENQTDLYDRVKEVNSLSINSYAVKQLIENANIRINFSKIEEPNRERYFNTSQMKYSASYLNKSYDSAIFKTEKDEKKLDEINLSEGQNNLIDSIMKEEEISSMHHINDKQDNVNTIPNKTDEKQNIIENIGLSEETLKLLNLLPKKKKEEDS</sequence>
<evidence type="ECO:0000313" key="3">
    <source>
        <dbReference type="Proteomes" id="UP000195489"/>
    </source>
</evidence>
<protein>
    <submittedName>
        <fullName evidence="1">Uncharacterized protein</fullName>
    </submittedName>
</protein>
<evidence type="ECO:0000313" key="1">
    <source>
        <dbReference type="EMBL" id="SCM06338.1"/>
    </source>
</evidence>
<dbReference type="Proteomes" id="UP000507163">
    <property type="component" value="Chromosome 13"/>
</dbReference>
<accession>A0A1C6XNZ4</accession>
<organism evidence="1 4">
    <name type="scientific">Plasmodium chabaudi chabaudi</name>
    <dbReference type="NCBI Taxonomy" id="31271"/>
    <lineage>
        <taxon>Eukaryota</taxon>
        <taxon>Sar</taxon>
        <taxon>Alveolata</taxon>
        <taxon>Apicomplexa</taxon>
        <taxon>Aconoidasida</taxon>
        <taxon>Haemosporida</taxon>
        <taxon>Plasmodiidae</taxon>
        <taxon>Plasmodium</taxon>
        <taxon>Plasmodium (Vinckeia)</taxon>
    </lineage>
</organism>
<dbReference type="AlphaFoldDB" id="A0A1C6XNZ4"/>
<dbReference type="Proteomes" id="UP000195489">
    <property type="component" value="Chromosome 13"/>
</dbReference>
<dbReference type="EMBL" id="LT608179">
    <property type="protein sequence ID" value="SCM06338.1"/>
    <property type="molecule type" value="Genomic_DNA"/>
</dbReference>
<dbReference type="EMBL" id="LT608165">
    <property type="protein sequence ID" value="SCM09671.1"/>
    <property type="molecule type" value="Genomic_DNA"/>
</dbReference>
<proteinExistence type="predicted"/>
<gene>
    <name evidence="1" type="ORF">PCHAJ_000415800</name>
    <name evidence="2" type="ORF">PCHCB_000419500</name>
</gene>
<evidence type="ECO:0000313" key="4">
    <source>
        <dbReference type="Proteomes" id="UP000507163"/>
    </source>
</evidence>
<evidence type="ECO:0000313" key="2">
    <source>
        <dbReference type="EMBL" id="SCM09671.1"/>
    </source>
</evidence>
<reference evidence="3 4" key="1">
    <citation type="submission" date="2016-08" db="EMBL/GenBank/DDBJ databases">
        <authorList>
            <consortium name="Pathogen Informatics"/>
        </authorList>
    </citation>
    <scope>NUCLEOTIDE SEQUENCE [LARGE SCALE GENOMIC DNA]</scope>
    <source>
        <strain evidence="1 4">AJ</strain>
        <strain evidence="2 3">CB</strain>
    </source>
</reference>